<evidence type="ECO:0000259" key="1">
    <source>
        <dbReference type="PROSITE" id="PS50206"/>
    </source>
</evidence>
<dbReference type="InterPro" id="IPR006311">
    <property type="entry name" value="TAT_signal"/>
</dbReference>
<dbReference type="PROSITE" id="PS51318">
    <property type="entry name" value="TAT"/>
    <property type="match status" value="1"/>
</dbReference>
<dbReference type="Pfam" id="PF00581">
    <property type="entry name" value="Rhodanese"/>
    <property type="match status" value="1"/>
</dbReference>
<evidence type="ECO:0000313" key="2">
    <source>
        <dbReference type="EMBL" id="MBW4709627.1"/>
    </source>
</evidence>
<accession>A0A9X1FXT4</accession>
<feature type="domain" description="Rhodanese" evidence="1">
    <location>
        <begin position="62"/>
        <end position="162"/>
    </location>
</feature>
<proteinExistence type="predicted"/>
<sequence>MSENTPSSPPAKPSARHTRRGFLALGAIGIVTGSAFAARWFNIWAETGDNALSAPDAHAAALSGDILLIDIRRPDEWALTGVGEGAIPLDMRRKDFITALMVEVGNDASRPVALICARGVRSRHQSAKLVDAGFTRIIDVPEGMLGSGAGPGWIKRGLPVRRES</sequence>
<dbReference type="RefSeq" id="WP_219505377.1">
    <property type="nucleotide sequence ID" value="NZ_JAHXDN010000005.1"/>
</dbReference>
<organism evidence="2 3">
    <name type="scientific">Roseobacter insulae</name>
    <dbReference type="NCBI Taxonomy" id="2859783"/>
    <lineage>
        <taxon>Bacteria</taxon>
        <taxon>Pseudomonadati</taxon>
        <taxon>Pseudomonadota</taxon>
        <taxon>Alphaproteobacteria</taxon>
        <taxon>Rhodobacterales</taxon>
        <taxon>Roseobacteraceae</taxon>
        <taxon>Roseobacter</taxon>
    </lineage>
</organism>
<dbReference type="PROSITE" id="PS50206">
    <property type="entry name" value="RHODANESE_3"/>
    <property type="match status" value="1"/>
</dbReference>
<dbReference type="AlphaFoldDB" id="A0A9X1FXT4"/>
<dbReference type="EMBL" id="JAHXDN010000005">
    <property type="protein sequence ID" value="MBW4709627.1"/>
    <property type="molecule type" value="Genomic_DNA"/>
</dbReference>
<evidence type="ECO:0000313" key="3">
    <source>
        <dbReference type="Proteomes" id="UP001138661"/>
    </source>
</evidence>
<keyword evidence="3" id="KW-1185">Reference proteome</keyword>
<protein>
    <submittedName>
        <fullName evidence="2">Rhodanese-like domain-containing protein</fullName>
    </submittedName>
</protein>
<dbReference type="Proteomes" id="UP001138661">
    <property type="component" value="Unassembled WGS sequence"/>
</dbReference>
<dbReference type="CDD" id="cd00158">
    <property type="entry name" value="RHOD"/>
    <property type="match status" value="1"/>
</dbReference>
<reference evidence="2" key="1">
    <citation type="submission" date="2021-07" db="EMBL/GenBank/DDBJ databases">
        <title>Roseobacter insulae sp. nov., isolated from a tidal flat.</title>
        <authorList>
            <person name="Park S."/>
            <person name="Yoon J.-H."/>
        </authorList>
    </citation>
    <scope>NUCLEOTIDE SEQUENCE</scope>
    <source>
        <strain evidence="2">YSTF-M11</strain>
    </source>
</reference>
<name>A0A9X1FXT4_9RHOB</name>
<dbReference type="InterPro" id="IPR001763">
    <property type="entry name" value="Rhodanese-like_dom"/>
</dbReference>
<comment type="caution">
    <text evidence="2">The sequence shown here is derived from an EMBL/GenBank/DDBJ whole genome shotgun (WGS) entry which is preliminary data.</text>
</comment>
<gene>
    <name evidence="2" type="ORF">KX928_17715</name>
</gene>